<evidence type="ECO:0000313" key="2">
    <source>
        <dbReference type="Proteomes" id="UP001595539"/>
    </source>
</evidence>
<comment type="caution">
    <text evidence="1">The sequence shown here is derived from an EMBL/GenBank/DDBJ whole genome shotgun (WGS) entry which is preliminary data.</text>
</comment>
<organism evidence="1 2">
    <name type="scientific">Paracoccus angustae</name>
    <dbReference type="NCBI Taxonomy" id="1671480"/>
    <lineage>
        <taxon>Bacteria</taxon>
        <taxon>Pseudomonadati</taxon>
        <taxon>Pseudomonadota</taxon>
        <taxon>Alphaproteobacteria</taxon>
        <taxon>Rhodobacterales</taxon>
        <taxon>Paracoccaceae</taxon>
        <taxon>Paracoccus</taxon>
    </lineage>
</organism>
<reference evidence="2" key="1">
    <citation type="journal article" date="2019" name="Int. J. Syst. Evol. Microbiol.">
        <title>The Global Catalogue of Microorganisms (GCM) 10K type strain sequencing project: providing services to taxonomists for standard genome sequencing and annotation.</title>
        <authorList>
            <consortium name="The Broad Institute Genomics Platform"/>
            <consortium name="The Broad Institute Genome Sequencing Center for Infectious Disease"/>
            <person name="Wu L."/>
            <person name="Ma J."/>
        </authorList>
    </citation>
    <scope>NUCLEOTIDE SEQUENCE [LARGE SCALE GENOMIC DNA]</scope>
    <source>
        <strain evidence="2">KCTC 42473</strain>
    </source>
</reference>
<evidence type="ECO:0008006" key="3">
    <source>
        <dbReference type="Google" id="ProtNLM"/>
    </source>
</evidence>
<dbReference type="InterPro" id="IPR053714">
    <property type="entry name" value="Iso_Racemase_Enz_sf"/>
</dbReference>
<dbReference type="Gene3D" id="3.40.50.12500">
    <property type="match status" value="1"/>
</dbReference>
<dbReference type="Proteomes" id="UP001595539">
    <property type="component" value="Unassembled WGS sequence"/>
</dbReference>
<name>A0ABV7U965_9RHOB</name>
<dbReference type="EMBL" id="JBHRXY010000033">
    <property type="protein sequence ID" value="MFC3631545.1"/>
    <property type="molecule type" value="Genomic_DNA"/>
</dbReference>
<protein>
    <recommendedName>
        <fullName evidence="3">Arylmalonate decarboxylase</fullName>
    </recommendedName>
</protein>
<sequence length="256" mass="27113">MNGTAEKIATVGVIEGPGWHDPTADDISSILGDSVTVLREPLDVAGFNWSLSDMAGSRAAIEQSAAKLSDRGCTHVLQAGPAFAYMLAGSISGGRELEIEIGRVAGCTMIMSGAAMHAAMQSINAAEVALVCPYYDEAWKSWLIRLLRNDGYQVRSYANFLDAGVFASHDQIVARSYDFAPWEVEACVRHACDTAQDAGGGIGAIWVAGAGVRTLSWARDIGERLGAPVIGADWALMRSLMISLGVESPLVKLPRG</sequence>
<dbReference type="RefSeq" id="WP_377763867.1">
    <property type="nucleotide sequence ID" value="NZ_JBHRXY010000033.1"/>
</dbReference>
<keyword evidence="2" id="KW-1185">Reference proteome</keyword>
<evidence type="ECO:0000313" key="1">
    <source>
        <dbReference type="EMBL" id="MFC3631545.1"/>
    </source>
</evidence>
<gene>
    <name evidence="1" type="ORF">ACFOM8_19110</name>
</gene>
<accession>A0ABV7U965</accession>
<proteinExistence type="predicted"/>